<dbReference type="RefSeq" id="WP_168887142.1">
    <property type="nucleotide sequence ID" value="NZ_JABAHY010000004.1"/>
</dbReference>
<proteinExistence type="predicted"/>
<dbReference type="PROSITE" id="PS00622">
    <property type="entry name" value="HTH_LUXR_1"/>
    <property type="match status" value="1"/>
</dbReference>
<accession>A0A7X8YDS3</accession>
<dbReference type="PROSITE" id="PS50043">
    <property type="entry name" value="HTH_LUXR_2"/>
    <property type="match status" value="1"/>
</dbReference>
<dbReference type="Pfam" id="PF00072">
    <property type="entry name" value="Response_reg"/>
    <property type="match status" value="1"/>
</dbReference>
<keyword evidence="4" id="KW-0804">Transcription</keyword>
<dbReference type="SUPFAM" id="SSF46894">
    <property type="entry name" value="C-terminal effector domain of the bipartite response regulators"/>
    <property type="match status" value="1"/>
</dbReference>
<dbReference type="PANTHER" id="PTHR43214">
    <property type="entry name" value="TWO-COMPONENT RESPONSE REGULATOR"/>
    <property type="match status" value="1"/>
</dbReference>
<evidence type="ECO:0000256" key="4">
    <source>
        <dbReference type="ARBA" id="ARBA00023163"/>
    </source>
</evidence>
<evidence type="ECO:0000256" key="5">
    <source>
        <dbReference type="PROSITE-ProRule" id="PRU00169"/>
    </source>
</evidence>
<dbReference type="EMBL" id="JABAHY010000004">
    <property type="protein sequence ID" value="NLS09656.1"/>
    <property type="molecule type" value="Genomic_DNA"/>
</dbReference>
<gene>
    <name evidence="8" type="ORF">HGQ17_06480</name>
</gene>
<evidence type="ECO:0000256" key="2">
    <source>
        <dbReference type="ARBA" id="ARBA00023015"/>
    </source>
</evidence>
<dbReference type="InterPro" id="IPR016032">
    <property type="entry name" value="Sig_transdc_resp-reg_C-effctor"/>
</dbReference>
<dbReference type="SUPFAM" id="SSF52172">
    <property type="entry name" value="CheY-like"/>
    <property type="match status" value="1"/>
</dbReference>
<feature type="domain" description="Response regulatory" evidence="7">
    <location>
        <begin position="19"/>
        <end position="135"/>
    </location>
</feature>
<comment type="caution">
    <text evidence="8">The sequence shown here is derived from an EMBL/GenBank/DDBJ whole genome shotgun (WGS) entry which is preliminary data.</text>
</comment>
<dbReference type="Proteomes" id="UP000523139">
    <property type="component" value="Unassembled WGS sequence"/>
</dbReference>
<dbReference type="InterPro" id="IPR058245">
    <property type="entry name" value="NreC/VraR/RcsB-like_REC"/>
</dbReference>
<feature type="domain" description="HTH luxR-type" evidence="6">
    <location>
        <begin position="166"/>
        <end position="231"/>
    </location>
</feature>
<dbReference type="PRINTS" id="PR00038">
    <property type="entry name" value="HTHLUXR"/>
</dbReference>
<evidence type="ECO:0000256" key="1">
    <source>
        <dbReference type="ARBA" id="ARBA00022553"/>
    </source>
</evidence>
<dbReference type="InterPro" id="IPR039420">
    <property type="entry name" value="WalR-like"/>
</dbReference>
<dbReference type="Pfam" id="PF00196">
    <property type="entry name" value="GerE"/>
    <property type="match status" value="1"/>
</dbReference>
<reference evidence="8 9" key="1">
    <citation type="submission" date="2020-04" db="EMBL/GenBank/DDBJ databases">
        <title>Nesterenkonia sp. nov., isolated from marine sediment.</title>
        <authorList>
            <person name="Zhang G."/>
        </authorList>
    </citation>
    <scope>NUCLEOTIDE SEQUENCE [LARGE SCALE GENOMIC DNA]</scope>
    <source>
        <strain evidence="8 9">MY13</strain>
    </source>
</reference>
<dbReference type="PANTHER" id="PTHR43214:SF24">
    <property type="entry name" value="TRANSCRIPTIONAL REGULATORY PROTEIN NARL-RELATED"/>
    <property type="match status" value="1"/>
</dbReference>
<dbReference type="GO" id="GO:0000160">
    <property type="term" value="P:phosphorelay signal transduction system"/>
    <property type="evidence" value="ECO:0007669"/>
    <property type="project" value="InterPro"/>
</dbReference>
<keyword evidence="1 5" id="KW-0597">Phosphoprotein</keyword>
<dbReference type="InterPro" id="IPR001789">
    <property type="entry name" value="Sig_transdc_resp-reg_receiver"/>
</dbReference>
<dbReference type="InterPro" id="IPR011006">
    <property type="entry name" value="CheY-like_superfamily"/>
</dbReference>
<dbReference type="Gene3D" id="3.40.50.2300">
    <property type="match status" value="1"/>
</dbReference>
<dbReference type="CDD" id="cd17535">
    <property type="entry name" value="REC_NarL-like"/>
    <property type="match status" value="1"/>
</dbReference>
<evidence type="ECO:0000259" key="7">
    <source>
        <dbReference type="PROSITE" id="PS50110"/>
    </source>
</evidence>
<dbReference type="GO" id="GO:0003677">
    <property type="term" value="F:DNA binding"/>
    <property type="evidence" value="ECO:0007669"/>
    <property type="project" value="UniProtKB-KW"/>
</dbReference>
<organism evidence="8 9">
    <name type="scientific">Nesterenkonia sedimenti</name>
    <dbReference type="NCBI Taxonomy" id="1463632"/>
    <lineage>
        <taxon>Bacteria</taxon>
        <taxon>Bacillati</taxon>
        <taxon>Actinomycetota</taxon>
        <taxon>Actinomycetes</taxon>
        <taxon>Micrococcales</taxon>
        <taxon>Micrococcaceae</taxon>
        <taxon>Nesterenkonia</taxon>
    </lineage>
</organism>
<dbReference type="AlphaFoldDB" id="A0A7X8YDS3"/>
<sequence>MTIEDPRADIEGAEDGTVQVLIVDDHPVMSTALRTYVDSSPGLSCVGEARNGESAVQMCEQLRPNVVIMDLHMPAMDGIEATRSIREKFSGTAVLAVTTFSTEGFVIPALRAGAGGYIVKDAEPEQIIDAVRKVNEGLAPFSPAVAHQLMVSVKNDPAQVASALKRFPEAPHVPAREAEGLRLLAKGCSNAEIADQMSVSEATVKVYMGRLMQRLEVRDRVQLLIRATELGIVHPSLNS</sequence>
<keyword evidence="3" id="KW-0238">DNA-binding</keyword>
<feature type="modified residue" description="4-aspartylphosphate" evidence="5">
    <location>
        <position position="70"/>
    </location>
</feature>
<evidence type="ECO:0000256" key="3">
    <source>
        <dbReference type="ARBA" id="ARBA00023125"/>
    </source>
</evidence>
<name>A0A7X8YDS3_9MICC</name>
<dbReference type="CDD" id="cd06170">
    <property type="entry name" value="LuxR_C_like"/>
    <property type="match status" value="1"/>
</dbReference>
<dbReference type="SMART" id="SM00448">
    <property type="entry name" value="REC"/>
    <property type="match status" value="1"/>
</dbReference>
<dbReference type="GO" id="GO:0006355">
    <property type="term" value="P:regulation of DNA-templated transcription"/>
    <property type="evidence" value="ECO:0007669"/>
    <property type="project" value="InterPro"/>
</dbReference>
<keyword evidence="2" id="KW-0805">Transcription regulation</keyword>
<protein>
    <submittedName>
        <fullName evidence="8">Response regulator transcription factor</fullName>
    </submittedName>
</protein>
<dbReference type="PROSITE" id="PS50110">
    <property type="entry name" value="RESPONSE_REGULATORY"/>
    <property type="match status" value="1"/>
</dbReference>
<dbReference type="SMART" id="SM00421">
    <property type="entry name" value="HTH_LUXR"/>
    <property type="match status" value="1"/>
</dbReference>
<evidence type="ECO:0000313" key="8">
    <source>
        <dbReference type="EMBL" id="NLS09656.1"/>
    </source>
</evidence>
<dbReference type="InterPro" id="IPR000792">
    <property type="entry name" value="Tscrpt_reg_LuxR_C"/>
</dbReference>
<keyword evidence="9" id="KW-1185">Reference proteome</keyword>
<evidence type="ECO:0000259" key="6">
    <source>
        <dbReference type="PROSITE" id="PS50043"/>
    </source>
</evidence>
<evidence type="ECO:0000313" key="9">
    <source>
        <dbReference type="Proteomes" id="UP000523139"/>
    </source>
</evidence>